<name>X1J1D7_9ZZZZ</name>
<protein>
    <submittedName>
        <fullName evidence="2">Uncharacterized protein</fullName>
    </submittedName>
</protein>
<dbReference type="AlphaFoldDB" id="X1J1D7"/>
<feature type="transmembrane region" description="Helical" evidence="1">
    <location>
        <begin position="12"/>
        <end position="29"/>
    </location>
</feature>
<keyword evidence="1" id="KW-0812">Transmembrane</keyword>
<keyword evidence="1" id="KW-1133">Transmembrane helix</keyword>
<proteinExistence type="predicted"/>
<evidence type="ECO:0000256" key="1">
    <source>
        <dbReference type="SAM" id="Phobius"/>
    </source>
</evidence>
<gene>
    <name evidence="2" type="ORF">S03H2_47498</name>
</gene>
<feature type="non-terminal residue" evidence="2">
    <location>
        <position position="74"/>
    </location>
</feature>
<keyword evidence="1" id="KW-0472">Membrane</keyword>
<evidence type="ECO:0000313" key="2">
    <source>
        <dbReference type="EMBL" id="GAH72179.1"/>
    </source>
</evidence>
<dbReference type="EMBL" id="BARU01029889">
    <property type="protein sequence ID" value="GAH72179.1"/>
    <property type="molecule type" value="Genomic_DNA"/>
</dbReference>
<reference evidence="2" key="1">
    <citation type="journal article" date="2014" name="Front. Microbiol.">
        <title>High frequency of phylogenetically diverse reductive dehalogenase-homologous genes in deep subseafloor sedimentary metagenomes.</title>
        <authorList>
            <person name="Kawai M."/>
            <person name="Futagami T."/>
            <person name="Toyoda A."/>
            <person name="Takaki Y."/>
            <person name="Nishi S."/>
            <person name="Hori S."/>
            <person name="Arai W."/>
            <person name="Tsubouchi T."/>
            <person name="Morono Y."/>
            <person name="Uchiyama I."/>
            <person name="Ito T."/>
            <person name="Fujiyama A."/>
            <person name="Inagaki F."/>
            <person name="Takami H."/>
        </authorList>
    </citation>
    <scope>NUCLEOTIDE SEQUENCE</scope>
    <source>
        <strain evidence="2">Expedition CK06-06</strain>
    </source>
</reference>
<sequence length="74" mass="8878">MTIKEFLNHERYQSVAVLAICISLLYFYGCDSQVRSILDPQQKITRQGLEFEVDQFMMQVELRYNELDRQDEIK</sequence>
<accession>X1J1D7</accession>
<organism evidence="2">
    <name type="scientific">marine sediment metagenome</name>
    <dbReference type="NCBI Taxonomy" id="412755"/>
    <lineage>
        <taxon>unclassified sequences</taxon>
        <taxon>metagenomes</taxon>
        <taxon>ecological metagenomes</taxon>
    </lineage>
</organism>
<comment type="caution">
    <text evidence="2">The sequence shown here is derived from an EMBL/GenBank/DDBJ whole genome shotgun (WGS) entry which is preliminary data.</text>
</comment>